<evidence type="ECO:0000259" key="2">
    <source>
        <dbReference type="Pfam" id="PF14244"/>
    </source>
</evidence>
<dbReference type="PANTHER" id="PTHR34222">
    <property type="entry name" value="GAG_PRE-INTEGRS DOMAIN-CONTAINING PROTEIN"/>
    <property type="match status" value="1"/>
</dbReference>
<feature type="domain" description="Retrotransposon Copia-like N-terminal" evidence="2">
    <location>
        <begin position="33"/>
        <end position="75"/>
    </location>
</feature>
<protein>
    <recommendedName>
        <fullName evidence="2">Retrotransposon Copia-like N-terminal domain-containing protein</fullName>
    </recommendedName>
</protein>
<accession>A0AAN7INI9</accession>
<dbReference type="PANTHER" id="PTHR34222:SF99">
    <property type="entry name" value="PROTEIN, PUTATIVE-RELATED"/>
    <property type="match status" value="1"/>
</dbReference>
<evidence type="ECO:0000313" key="4">
    <source>
        <dbReference type="Proteomes" id="UP001324115"/>
    </source>
</evidence>
<dbReference type="Pfam" id="PF14244">
    <property type="entry name" value="Retrotran_gag_3"/>
    <property type="match status" value="1"/>
</dbReference>
<dbReference type="Proteomes" id="UP001324115">
    <property type="component" value="Unassembled WGS sequence"/>
</dbReference>
<dbReference type="InterPro" id="IPR029472">
    <property type="entry name" value="Copia-like_N"/>
</dbReference>
<sequence length="353" mass="38970">MAETATISTSTTEASSSSQDSYNLSDPLFLHLGENPGAILTSQPLIGGENYPAWARSVRKSLTAKNKLEFIDGSLTISSLLVNTPVAAQAWIRADNMVGTWFINSVSPKLQGSIIYRDTTLEIWTDLRDILYQSLTDYFTQLKVLWDQLQNLSPFPQCTCAKESTIKFLMGVNDAFSQVRTQILLMDPLPSVNKAHSLFIQEEMQRSVTNPVRVESTVLATKSSGNNFKGKERPVCTHYGKMGHTVDKCYKLHGFPPGFKFKNNKNATAHQVSSNLELIQGNQCNGVHEFTSNMPIHQTPSFTQDQFQQLLTLIGFCSTSQPTTGQAPYVANAVTYTSNTVAGSVLKPCFSFS</sequence>
<gene>
    <name evidence="3" type="ORF">RGQ29_029072</name>
</gene>
<evidence type="ECO:0000313" key="3">
    <source>
        <dbReference type="EMBL" id="KAK4579247.1"/>
    </source>
</evidence>
<keyword evidence="4" id="KW-1185">Reference proteome</keyword>
<organism evidence="3 4">
    <name type="scientific">Quercus rubra</name>
    <name type="common">Northern red oak</name>
    <name type="synonym">Quercus borealis</name>
    <dbReference type="NCBI Taxonomy" id="3512"/>
    <lineage>
        <taxon>Eukaryota</taxon>
        <taxon>Viridiplantae</taxon>
        <taxon>Streptophyta</taxon>
        <taxon>Embryophyta</taxon>
        <taxon>Tracheophyta</taxon>
        <taxon>Spermatophyta</taxon>
        <taxon>Magnoliopsida</taxon>
        <taxon>eudicotyledons</taxon>
        <taxon>Gunneridae</taxon>
        <taxon>Pentapetalae</taxon>
        <taxon>rosids</taxon>
        <taxon>fabids</taxon>
        <taxon>Fagales</taxon>
        <taxon>Fagaceae</taxon>
        <taxon>Quercus</taxon>
    </lineage>
</organism>
<name>A0AAN7INI9_QUERU</name>
<dbReference type="AlphaFoldDB" id="A0AAN7INI9"/>
<dbReference type="EMBL" id="JAXUIC010000008">
    <property type="protein sequence ID" value="KAK4579247.1"/>
    <property type="molecule type" value="Genomic_DNA"/>
</dbReference>
<evidence type="ECO:0000256" key="1">
    <source>
        <dbReference type="SAM" id="MobiDB-lite"/>
    </source>
</evidence>
<proteinExistence type="predicted"/>
<feature type="region of interest" description="Disordered" evidence="1">
    <location>
        <begin position="1"/>
        <end position="20"/>
    </location>
</feature>
<comment type="caution">
    <text evidence="3">The sequence shown here is derived from an EMBL/GenBank/DDBJ whole genome shotgun (WGS) entry which is preliminary data.</text>
</comment>
<reference evidence="3 4" key="1">
    <citation type="journal article" date="2023" name="G3 (Bethesda)">
        <title>A haplotype-resolved chromosome-scale genome for Quercus rubra L. provides insights into the genetics of adaptive traits for red oak species.</title>
        <authorList>
            <person name="Kapoor B."/>
            <person name="Jenkins J."/>
            <person name="Schmutz J."/>
            <person name="Zhebentyayeva T."/>
            <person name="Kuelheim C."/>
            <person name="Coggeshall M."/>
            <person name="Heim C."/>
            <person name="Lasky J.R."/>
            <person name="Leites L."/>
            <person name="Islam-Faridi N."/>
            <person name="Romero-Severson J."/>
            <person name="DeLeo V.L."/>
            <person name="Lucas S.M."/>
            <person name="Lazic D."/>
            <person name="Gailing O."/>
            <person name="Carlson J."/>
            <person name="Staton M."/>
        </authorList>
    </citation>
    <scope>NUCLEOTIDE SEQUENCE [LARGE SCALE GENOMIC DNA]</scope>
    <source>
        <strain evidence="3">Pseudo-F2</strain>
    </source>
</reference>